<sequence length="316" mass="35625">MEQPYPDAPGHLISESLMQVVPTFIILFTSLAIISGECGRQERQRMFNRFSSEVVVQGEEESRHDAQDQSRLLKPRRTFPLSLLRCLGAMGQIALYTYLALYKIADDDNNSQPGKGGSDPSLRAAETLNQQVLSSGSSNSRSNLLPKDLDDHWPFWLPMMHGLLWAYAALLSFVALAHPRRSSPYKIITHLDIIYLATAIMGVLHFVQHDFTRDVDEWSMDDKVIAVSTLLSISMGALTLATKPLVPPQPVKGPGRVSKGVISPESRSSLYSRIAFTWLHPVLIKAFKQPLQERDLWAMDKDLKIKTVFEDFLEYR</sequence>
<evidence type="ECO:0000256" key="1">
    <source>
        <dbReference type="SAM" id="Phobius"/>
    </source>
</evidence>
<organism evidence="2 3">
    <name type="scientific">Actinomortierella ambigua</name>
    <dbReference type="NCBI Taxonomy" id="1343610"/>
    <lineage>
        <taxon>Eukaryota</taxon>
        <taxon>Fungi</taxon>
        <taxon>Fungi incertae sedis</taxon>
        <taxon>Mucoromycota</taxon>
        <taxon>Mortierellomycotina</taxon>
        <taxon>Mortierellomycetes</taxon>
        <taxon>Mortierellales</taxon>
        <taxon>Mortierellaceae</taxon>
        <taxon>Actinomortierella</taxon>
    </lineage>
</organism>
<feature type="transmembrane region" description="Helical" evidence="1">
    <location>
        <begin position="188"/>
        <end position="207"/>
    </location>
</feature>
<feature type="transmembrane region" description="Helical" evidence="1">
    <location>
        <begin position="20"/>
        <end position="39"/>
    </location>
</feature>
<gene>
    <name evidence="2" type="ORF">DFQ27_009583</name>
</gene>
<dbReference type="OrthoDB" id="2417696at2759"/>
<name>A0A9P6QLD3_9FUNG</name>
<keyword evidence="1" id="KW-0812">Transmembrane</keyword>
<keyword evidence="1" id="KW-0472">Membrane</keyword>
<keyword evidence="3" id="KW-1185">Reference proteome</keyword>
<feature type="transmembrane region" description="Helical" evidence="1">
    <location>
        <begin position="227"/>
        <end position="246"/>
    </location>
</feature>
<feature type="transmembrane region" description="Helical" evidence="1">
    <location>
        <begin position="155"/>
        <end position="176"/>
    </location>
</feature>
<feature type="transmembrane region" description="Helical" evidence="1">
    <location>
        <begin position="81"/>
        <end position="101"/>
    </location>
</feature>
<protein>
    <submittedName>
        <fullName evidence="2">Uncharacterized protein</fullName>
    </submittedName>
</protein>
<dbReference type="EMBL" id="JAAAJB010000009">
    <property type="protein sequence ID" value="KAG0270205.1"/>
    <property type="molecule type" value="Genomic_DNA"/>
</dbReference>
<proteinExistence type="predicted"/>
<comment type="caution">
    <text evidence="2">The sequence shown here is derived from an EMBL/GenBank/DDBJ whole genome shotgun (WGS) entry which is preliminary data.</text>
</comment>
<reference evidence="2" key="1">
    <citation type="journal article" date="2020" name="Fungal Divers.">
        <title>Resolving the Mortierellaceae phylogeny through synthesis of multi-gene phylogenetics and phylogenomics.</title>
        <authorList>
            <person name="Vandepol N."/>
            <person name="Liber J."/>
            <person name="Desiro A."/>
            <person name="Na H."/>
            <person name="Kennedy M."/>
            <person name="Barry K."/>
            <person name="Grigoriev I.V."/>
            <person name="Miller A.N."/>
            <person name="O'Donnell K."/>
            <person name="Stajich J.E."/>
            <person name="Bonito G."/>
        </authorList>
    </citation>
    <scope>NUCLEOTIDE SEQUENCE</scope>
    <source>
        <strain evidence="2">BC1065</strain>
    </source>
</reference>
<evidence type="ECO:0000313" key="2">
    <source>
        <dbReference type="EMBL" id="KAG0270205.1"/>
    </source>
</evidence>
<dbReference type="AlphaFoldDB" id="A0A9P6QLD3"/>
<accession>A0A9P6QLD3</accession>
<dbReference type="Proteomes" id="UP000807716">
    <property type="component" value="Unassembled WGS sequence"/>
</dbReference>
<evidence type="ECO:0000313" key="3">
    <source>
        <dbReference type="Proteomes" id="UP000807716"/>
    </source>
</evidence>
<keyword evidence="1" id="KW-1133">Transmembrane helix</keyword>